<dbReference type="STRING" id="151894.SAMN04488524_3541"/>
<accession>A0A1W2DAG8</accession>
<dbReference type="Proteomes" id="UP000192756">
    <property type="component" value="Unassembled WGS sequence"/>
</dbReference>
<keyword evidence="2" id="KW-1185">Reference proteome</keyword>
<dbReference type="EMBL" id="FWXT01000003">
    <property type="protein sequence ID" value="SMC94445.1"/>
    <property type="molecule type" value="Genomic_DNA"/>
</dbReference>
<dbReference type="OrthoDB" id="799366at2"/>
<sequence>MKQLKKLMRLSAVFLFMVLALAGIGVSGVPPTLSRERKLFADTESVMEVKEEDEQNEMLINITKKR</sequence>
<dbReference type="RefSeq" id="WP_084240340.1">
    <property type="nucleotide sequence ID" value="NZ_FWXT01000003.1"/>
</dbReference>
<gene>
    <name evidence="1" type="ORF">SAMN04488524_3541</name>
</gene>
<reference evidence="2" key="1">
    <citation type="submission" date="2017-04" db="EMBL/GenBank/DDBJ databases">
        <authorList>
            <person name="Varghese N."/>
            <person name="Submissions S."/>
        </authorList>
    </citation>
    <scope>NUCLEOTIDE SEQUENCE [LARGE SCALE GENOMIC DNA]</scope>
    <source>
        <strain evidence="2">DSM 12126</strain>
    </source>
</reference>
<evidence type="ECO:0000313" key="1">
    <source>
        <dbReference type="EMBL" id="SMC94445.1"/>
    </source>
</evidence>
<proteinExistence type="predicted"/>
<organism evidence="1 2">
    <name type="scientific">Pedobacter africanus</name>
    <dbReference type="NCBI Taxonomy" id="151894"/>
    <lineage>
        <taxon>Bacteria</taxon>
        <taxon>Pseudomonadati</taxon>
        <taxon>Bacteroidota</taxon>
        <taxon>Sphingobacteriia</taxon>
        <taxon>Sphingobacteriales</taxon>
        <taxon>Sphingobacteriaceae</taxon>
        <taxon>Pedobacter</taxon>
    </lineage>
</organism>
<name>A0A1W2DAG8_9SPHI</name>
<dbReference type="AlphaFoldDB" id="A0A1W2DAG8"/>
<protein>
    <submittedName>
        <fullName evidence="1">Uncharacterized protein</fullName>
    </submittedName>
</protein>
<evidence type="ECO:0000313" key="2">
    <source>
        <dbReference type="Proteomes" id="UP000192756"/>
    </source>
</evidence>